<evidence type="ECO:0000313" key="4">
    <source>
        <dbReference type="EMBL" id="KAK9699141.1"/>
    </source>
</evidence>
<evidence type="ECO:0000256" key="1">
    <source>
        <dbReference type="SAM" id="MobiDB-lite"/>
    </source>
</evidence>
<dbReference type="Pfam" id="PF11935">
    <property type="entry name" value="SYMPK_PTA1_N"/>
    <property type="match status" value="1"/>
</dbReference>
<accession>A0AAW1J8J5</accession>
<feature type="domain" description="Symplekin/Pta1 N-terminal" evidence="2">
    <location>
        <begin position="103"/>
        <end position="323"/>
    </location>
</feature>
<evidence type="ECO:0000259" key="2">
    <source>
        <dbReference type="Pfam" id="PF11935"/>
    </source>
</evidence>
<gene>
    <name evidence="4" type="ORF">RND81_08G155600</name>
</gene>
<feature type="compositionally biased region" description="Basic and acidic residues" evidence="1">
    <location>
        <begin position="1305"/>
        <end position="1314"/>
    </location>
</feature>
<dbReference type="InterPro" id="IPR022075">
    <property type="entry name" value="Symplekin_C"/>
</dbReference>
<dbReference type="InterPro" id="IPR011989">
    <property type="entry name" value="ARM-like"/>
</dbReference>
<sequence>MVELMEVDSLARVTSLIDSVTFAINDHSKLENLNLLKHELPHEENDVEFISRFLPSLLKLISDRFSPIRKCVTEVLSEIGLRHVEFLPKIIPSLLIVVDDDTPAVGRQAITSGTSIFCCALEKIALQELNMAEQTDLLESTWTSMQRLKEKIYSIAFQSESDGRRLLALKFIAAVILIYTPDPNGGTDQPSRVVGDDKEVGFSISWLRRGHPILKLGDLSIEASQSLGLLLDQLRPPIVKSLSTSMVVILINCLSAIAIKRPSFYGRILPVLLGLDPSNSVIKGLHAYGVQHALKNAFLSCLKCAHPSAMPWRDRLVGALRDMKAGALAEEIIGESCNGNVKEEKINYVAVKEEPSVEVHDSVGKKMGRKRSSEQDYGERSEDDDTPGKRARSTSTASEELNIESEVNCSVEVKPDPTAQATTSERDDLGPVQQLIGLFGALVAQGGKAAASLEILIAGISADLLAEVVIANLRNLPSTCPVADEDEKPFGKSKVDSDMPFRQLSSFLMDAVSRKSSQNMSSAAEAPTSDDIESQHMEESPAEDLSINVTENDVVNASSIDLTEKVPSDVPFDEPSASHLSIVSEFQDMGTPPDAVIPGLDDTRSDGLPVTVKSSSLNSTELDDFSQDLVSSTGIIPKSESLPSMSTERSEELTSKTTVVDSNAGIASTATSVGPIPQLVLPKLSAPVVELSDEDKDTLQKSVFVRILEAYKQVAVAGGSQLRFSVLASLGVEYPLELDCWTVLQTHILSDYMNHEGHELTLQVLYRLYGEAEEERDFFSSTTASSVYETFLLKVSETLRDSFPASDKSLSRLLGEVPYLPKSVLNLLECLCSPVHGDKDEKELHNGDRVTQGLSAVWSLILLRPNLRNSLLRIALQSAVHHMEEVRMKAIRLVANKLYPLPSAVLQIEEFAKDMLVSIVDGSSVDTLENEKSSMQSQKNFDNAAASNDQAHTTSACNTHSRTPESISSTSLSEAQRCMSLYFALCTKKHALLRQVFAIYKSSPDSVKQAIDGHMPILIRTMGSSPSLLEIISDPPDGSESLLIQVLHTLTEGKVPSAELIFTIKKLYELKMKNVEILFPILSSLPKEEILRVFPQVVNLPQEKFQAALSRLLQGSTPSGPLLTPAEVLIAIHSIDPDKDGIPLKKVTDACNSCFERKQIFTQQVIAKVLNHLVEQIPLPLLFMRTVLQAIGAFPALVDFIMEILSRLVNKQIWKNPKLWVGFLKCAQLTQPHSFNVLLQLPQAQLEGALKKMGALKAPLATHASQPNVKATLPRSILVVLGIASDPQVESHSQAGQPEVVDASNSEKDNNTEKTKESSDFAQFIFQYSSNSFVTLFTLSFPLSARWLTRLSLINRNGDLGMERGNYNSFSTMLPGKLIEMEALAPERHGVLRLYGLQCFVKRNRMV</sequence>
<organism evidence="4 5">
    <name type="scientific">Saponaria officinalis</name>
    <name type="common">Common soapwort</name>
    <name type="synonym">Lychnis saponaria</name>
    <dbReference type="NCBI Taxonomy" id="3572"/>
    <lineage>
        <taxon>Eukaryota</taxon>
        <taxon>Viridiplantae</taxon>
        <taxon>Streptophyta</taxon>
        <taxon>Embryophyta</taxon>
        <taxon>Tracheophyta</taxon>
        <taxon>Spermatophyta</taxon>
        <taxon>Magnoliopsida</taxon>
        <taxon>eudicotyledons</taxon>
        <taxon>Gunneridae</taxon>
        <taxon>Pentapetalae</taxon>
        <taxon>Caryophyllales</taxon>
        <taxon>Caryophyllaceae</taxon>
        <taxon>Caryophylleae</taxon>
        <taxon>Saponaria</taxon>
    </lineage>
</organism>
<feature type="region of interest" description="Disordered" evidence="1">
    <location>
        <begin position="1289"/>
        <end position="1314"/>
    </location>
</feature>
<dbReference type="PANTHER" id="PTHR47184">
    <property type="entry name" value="PHOSPHATIDYLINOSITOL 3-AND 4-KINASE FAMILY PROTEIN-RELATED"/>
    <property type="match status" value="1"/>
</dbReference>
<dbReference type="InterPro" id="IPR016024">
    <property type="entry name" value="ARM-type_fold"/>
</dbReference>
<dbReference type="EMBL" id="JBDFQZ010000008">
    <property type="protein sequence ID" value="KAK9699141.1"/>
    <property type="molecule type" value="Genomic_DNA"/>
</dbReference>
<feature type="region of interest" description="Disordered" evidence="1">
    <location>
        <begin position="949"/>
        <end position="969"/>
    </location>
</feature>
<feature type="domain" description="Symplekin C-terminal" evidence="3">
    <location>
        <begin position="1074"/>
        <end position="1252"/>
    </location>
</feature>
<reference evidence="4" key="1">
    <citation type="submission" date="2024-03" db="EMBL/GenBank/DDBJ databases">
        <title>WGS assembly of Saponaria officinalis var. Norfolk2.</title>
        <authorList>
            <person name="Jenkins J."/>
            <person name="Shu S."/>
            <person name="Grimwood J."/>
            <person name="Barry K."/>
            <person name="Goodstein D."/>
            <person name="Schmutz J."/>
            <person name="Leebens-Mack J."/>
            <person name="Osbourn A."/>
        </authorList>
    </citation>
    <scope>NUCLEOTIDE SEQUENCE [LARGE SCALE GENOMIC DNA]</scope>
    <source>
        <strain evidence="4">JIC</strain>
    </source>
</reference>
<proteinExistence type="predicted"/>
<evidence type="ECO:0008006" key="6">
    <source>
        <dbReference type="Google" id="ProtNLM"/>
    </source>
</evidence>
<evidence type="ECO:0000259" key="3">
    <source>
        <dbReference type="Pfam" id="PF12295"/>
    </source>
</evidence>
<dbReference type="Proteomes" id="UP001443914">
    <property type="component" value="Unassembled WGS sequence"/>
</dbReference>
<feature type="compositionally biased region" description="Basic and acidic residues" evidence="1">
    <location>
        <begin position="371"/>
        <end position="380"/>
    </location>
</feature>
<protein>
    <recommendedName>
        <fullName evidence="6">Symplekin</fullName>
    </recommendedName>
</protein>
<dbReference type="Pfam" id="PF12295">
    <property type="entry name" value="Symplekin_C"/>
    <property type="match status" value="1"/>
</dbReference>
<dbReference type="PANTHER" id="PTHR47184:SF2">
    <property type="entry name" value="SYMPLEKIN"/>
    <property type="match status" value="1"/>
</dbReference>
<comment type="caution">
    <text evidence="4">The sequence shown here is derived from an EMBL/GenBank/DDBJ whole genome shotgun (WGS) entry which is preliminary data.</text>
</comment>
<dbReference type="SUPFAM" id="SSF48371">
    <property type="entry name" value="ARM repeat"/>
    <property type="match status" value="1"/>
</dbReference>
<dbReference type="InterPro" id="IPR032460">
    <property type="entry name" value="Symplekin/Pta1_N"/>
</dbReference>
<keyword evidence="5" id="KW-1185">Reference proteome</keyword>
<dbReference type="Gene3D" id="1.25.10.10">
    <property type="entry name" value="Leucine-rich Repeat Variant"/>
    <property type="match status" value="1"/>
</dbReference>
<evidence type="ECO:0000313" key="5">
    <source>
        <dbReference type="Proteomes" id="UP001443914"/>
    </source>
</evidence>
<feature type="region of interest" description="Disordered" evidence="1">
    <location>
        <begin position="359"/>
        <end position="404"/>
    </location>
</feature>
<name>A0AAW1J8J5_SAPOF</name>
<feature type="region of interest" description="Disordered" evidence="1">
    <location>
        <begin position="515"/>
        <end position="547"/>
    </location>
</feature>